<feature type="non-terminal residue" evidence="1">
    <location>
        <position position="147"/>
    </location>
</feature>
<keyword evidence="2" id="KW-1185">Reference proteome</keyword>
<sequence>MEPQLRQVIIEAWRDVADVDRSKQGWCSGDNSLGTIIACVQIPATTPYVGLICGMLTHQYLAIGDEQEATQSSVGVKELHEEIFCDVVRTAFFVPFERPYYYSSISSEKSIFDNHLYSFYALDILMEELTAHLDEDIRDLIAYERGR</sequence>
<accession>A0ABN8R7R1</accession>
<dbReference type="Proteomes" id="UP001159405">
    <property type="component" value="Unassembled WGS sequence"/>
</dbReference>
<comment type="caution">
    <text evidence="1">The sequence shown here is derived from an EMBL/GenBank/DDBJ whole genome shotgun (WGS) entry which is preliminary data.</text>
</comment>
<dbReference type="EMBL" id="CALNXK010000196">
    <property type="protein sequence ID" value="CAH3175015.1"/>
    <property type="molecule type" value="Genomic_DNA"/>
</dbReference>
<evidence type="ECO:0000313" key="2">
    <source>
        <dbReference type="Proteomes" id="UP001159405"/>
    </source>
</evidence>
<evidence type="ECO:0000313" key="1">
    <source>
        <dbReference type="EMBL" id="CAH3175015.1"/>
    </source>
</evidence>
<reference evidence="1 2" key="1">
    <citation type="submission" date="2022-05" db="EMBL/GenBank/DDBJ databases">
        <authorList>
            <consortium name="Genoscope - CEA"/>
            <person name="William W."/>
        </authorList>
    </citation>
    <scope>NUCLEOTIDE SEQUENCE [LARGE SCALE GENOMIC DNA]</scope>
</reference>
<protein>
    <submittedName>
        <fullName evidence="1">Uncharacterized protein</fullName>
    </submittedName>
</protein>
<gene>
    <name evidence="1" type="ORF">PLOB_00015668</name>
</gene>
<organism evidence="1 2">
    <name type="scientific">Porites lobata</name>
    <dbReference type="NCBI Taxonomy" id="104759"/>
    <lineage>
        <taxon>Eukaryota</taxon>
        <taxon>Metazoa</taxon>
        <taxon>Cnidaria</taxon>
        <taxon>Anthozoa</taxon>
        <taxon>Hexacorallia</taxon>
        <taxon>Scleractinia</taxon>
        <taxon>Fungiina</taxon>
        <taxon>Poritidae</taxon>
        <taxon>Porites</taxon>
    </lineage>
</organism>
<name>A0ABN8R7R1_9CNID</name>
<proteinExistence type="predicted"/>